<dbReference type="Proteomes" id="UP000292459">
    <property type="component" value="Unassembled WGS sequence"/>
</dbReference>
<evidence type="ECO:0000313" key="3">
    <source>
        <dbReference type="Proteomes" id="UP000292459"/>
    </source>
</evidence>
<protein>
    <submittedName>
        <fullName evidence="2">Uncharacterized protein</fullName>
    </submittedName>
</protein>
<comment type="caution">
    <text evidence="2">The sequence shown here is derived from an EMBL/GenBank/DDBJ whole genome shotgun (WGS) entry which is preliminary data.</text>
</comment>
<feature type="transmembrane region" description="Helical" evidence="1">
    <location>
        <begin position="56"/>
        <end position="75"/>
    </location>
</feature>
<proteinExistence type="predicted"/>
<dbReference type="RefSeq" id="WP_052288508.1">
    <property type="nucleotide sequence ID" value="NZ_QVFV01000002.1"/>
</dbReference>
<gene>
    <name evidence="2" type="ORF">DYY88_11705</name>
</gene>
<keyword evidence="1" id="KW-0812">Transmembrane</keyword>
<evidence type="ECO:0000313" key="2">
    <source>
        <dbReference type="EMBL" id="RZM79403.1"/>
    </source>
</evidence>
<sequence length="157" mass="17377">MTKSPDSQKNIASSLDDELPIGPGTSFTFLYYFVTAGVITWLFVARLFGIGLTTPLPAELGLLGGGLAGLLGIFFNRSTTLEIPFTSKKQFRQQLKEVMTGMGYALDTTEGSVDRYQKPNASRFFSGDIFVQQRGESAIFVSRVSNIRTLKRRFEKS</sequence>
<keyword evidence="1" id="KW-1133">Transmembrane helix</keyword>
<feature type="transmembrane region" description="Helical" evidence="1">
    <location>
        <begin position="29"/>
        <end position="49"/>
    </location>
</feature>
<evidence type="ECO:0000256" key="1">
    <source>
        <dbReference type="SAM" id="Phobius"/>
    </source>
</evidence>
<keyword evidence="3" id="KW-1185">Reference proteome</keyword>
<organism evidence="2 3">
    <name type="scientific">Leptolyngbya iicbica LK</name>
    <dbReference type="NCBI Taxonomy" id="2294035"/>
    <lineage>
        <taxon>Bacteria</taxon>
        <taxon>Bacillati</taxon>
        <taxon>Cyanobacteriota</taxon>
        <taxon>Cyanophyceae</taxon>
        <taxon>Leptolyngbyales</taxon>
        <taxon>Leptolyngbyaceae</taxon>
        <taxon>Leptolyngbya group</taxon>
        <taxon>Leptolyngbya</taxon>
        <taxon>Leptolyngbya iicbica</taxon>
    </lineage>
</organism>
<dbReference type="AlphaFoldDB" id="A0A4Q7EA61"/>
<reference evidence="2 3" key="1">
    <citation type="submission" date="2018-11" db="EMBL/GenBank/DDBJ databases">
        <title>Whole genome sequencing of an environmental sample.</title>
        <authorList>
            <person name="Sarangi A.N."/>
            <person name="Singh D."/>
            <person name="Tripathy S."/>
        </authorList>
    </citation>
    <scope>NUCLEOTIDE SEQUENCE [LARGE SCALE GENOMIC DNA]</scope>
    <source>
        <strain evidence="2 3">Lakshadweep</strain>
    </source>
</reference>
<name>A0A4Q7EA61_9CYAN</name>
<dbReference type="EMBL" id="QVFV01000002">
    <property type="protein sequence ID" value="RZM79403.1"/>
    <property type="molecule type" value="Genomic_DNA"/>
</dbReference>
<accession>A0A4Q7EA61</accession>
<keyword evidence="1" id="KW-0472">Membrane</keyword>